<organism evidence="1 2">
    <name type="scientific">Aureliella helgolandensis</name>
    <dbReference type="NCBI Taxonomy" id="2527968"/>
    <lineage>
        <taxon>Bacteria</taxon>
        <taxon>Pseudomonadati</taxon>
        <taxon>Planctomycetota</taxon>
        <taxon>Planctomycetia</taxon>
        <taxon>Pirellulales</taxon>
        <taxon>Pirellulaceae</taxon>
        <taxon>Aureliella</taxon>
    </lineage>
</organism>
<proteinExistence type="predicted"/>
<keyword evidence="2" id="KW-1185">Reference proteome</keyword>
<name>A0A518G413_9BACT</name>
<dbReference type="Proteomes" id="UP000318017">
    <property type="component" value="Chromosome"/>
</dbReference>
<accession>A0A518G413</accession>
<evidence type="ECO:0000313" key="1">
    <source>
        <dbReference type="EMBL" id="QDV23338.1"/>
    </source>
</evidence>
<dbReference type="AlphaFoldDB" id="A0A518G413"/>
<dbReference type="KEGG" id="ahel:Q31a_16360"/>
<evidence type="ECO:0000313" key="2">
    <source>
        <dbReference type="Proteomes" id="UP000318017"/>
    </source>
</evidence>
<dbReference type="EMBL" id="CP036298">
    <property type="protein sequence ID" value="QDV23338.1"/>
    <property type="molecule type" value="Genomic_DNA"/>
</dbReference>
<protein>
    <submittedName>
        <fullName evidence="1">Uncharacterized protein</fullName>
    </submittedName>
</protein>
<sequence>MNSLRIFFLDRDIGGTKESYTVAAVSRGDSRQSHRYGLSNRAEETCLYTGR</sequence>
<gene>
    <name evidence="1" type="ORF">Q31a_16360</name>
</gene>
<reference evidence="1 2" key="1">
    <citation type="submission" date="2019-02" db="EMBL/GenBank/DDBJ databases">
        <title>Deep-cultivation of Planctomycetes and their phenomic and genomic characterization uncovers novel biology.</title>
        <authorList>
            <person name="Wiegand S."/>
            <person name="Jogler M."/>
            <person name="Boedeker C."/>
            <person name="Pinto D."/>
            <person name="Vollmers J."/>
            <person name="Rivas-Marin E."/>
            <person name="Kohn T."/>
            <person name="Peeters S.H."/>
            <person name="Heuer A."/>
            <person name="Rast P."/>
            <person name="Oberbeckmann S."/>
            <person name="Bunk B."/>
            <person name="Jeske O."/>
            <person name="Meyerdierks A."/>
            <person name="Storesund J.E."/>
            <person name="Kallscheuer N."/>
            <person name="Luecker S."/>
            <person name="Lage O.M."/>
            <person name="Pohl T."/>
            <person name="Merkel B.J."/>
            <person name="Hornburger P."/>
            <person name="Mueller R.-W."/>
            <person name="Bruemmer F."/>
            <person name="Labrenz M."/>
            <person name="Spormann A.M."/>
            <person name="Op den Camp H."/>
            <person name="Overmann J."/>
            <person name="Amann R."/>
            <person name="Jetten M.S.M."/>
            <person name="Mascher T."/>
            <person name="Medema M.H."/>
            <person name="Devos D.P."/>
            <person name="Kaster A.-K."/>
            <person name="Ovreas L."/>
            <person name="Rohde M."/>
            <person name="Galperin M.Y."/>
            <person name="Jogler C."/>
        </authorList>
    </citation>
    <scope>NUCLEOTIDE SEQUENCE [LARGE SCALE GENOMIC DNA]</scope>
    <source>
        <strain evidence="1 2">Q31a</strain>
    </source>
</reference>